<organism evidence="2">
    <name type="scientific">Psilocybe cubensis</name>
    <name type="common">Psychedelic mushroom</name>
    <name type="synonym">Stropharia cubensis</name>
    <dbReference type="NCBI Taxonomy" id="181762"/>
    <lineage>
        <taxon>Eukaryota</taxon>
        <taxon>Fungi</taxon>
        <taxon>Dikarya</taxon>
        <taxon>Basidiomycota</taxon>
        <taxon>Agaricomycotina</taxon>
        <taxon>Agaricomycetes</taxon>
        <taxon>Agaricomycetidae</taxon>
        <taxon>Agaricales</taxon>
        <taxon>Agaricineae</taxon>
        <taxon>Strophariaceae</taxon>
        <taxon>Psilocybe</taxon>
    </lineage>
</organism>
<dbReference type="Gene3D" id="2.60.200.40">
    <property type="match status" value="1"/>
</dbReference>
<dbReference type="AlphaFoldDB" id="A0A8H7Y570"/>
<dbReference type="PANTHER" id="PTHR12358:SF31">
    <property type="entry name" value="ACYLGLYCEROL KINASE, MITOCHONDRIAL"/>
    <property type="match status" value="1"/>
</dbReference>
<dbReference type="InterPro" id="IPR017438">
    <property type="entry name" value="ATP-NAD_kinase_N"/>
</dbReference>
<feature type="domain" description="DAGKc" evidence="1">
    <location>
        <begin position="107"/>
        <end position="247"/>
    </location>
</feature>
<dbReference type="SUPFAM" id="SSF54637">
    <property type="entry name" value="Thioesterase/thiol ester dehydrase-isomerase"/>
    <property type="match status" value="1"/>
</dbReference>
<dbReference type="InterPro" id="IPR016064">
    <property type="entry name" value="NAD/diacylglycerol_kinase_sf"/>
</dbReference>
<reference evidence="2" key="1">
    <citation type="submission" date="2021-02" db="EMBL/GenBank/DDBJ databases">
        <title>Psilocybe cubensis genome.</title>
        <authorList>
            <person name="Mckernan K.J."/>
            <person name="Crawford S."/>
            <person name="Trippe A."/>
            <person name="Kane L.T."/>
            <person name="Mclaughlin S."/>
        </authorList>
    </citation>
    <scope>NUCLEOTIDE SEQUENCE [LARGE SCALE GENOMIC DNA]</scope>
    <source>
        <strain evidence="2">MGC-MH-2018</strain>
    </source>
</reference>
<name>A0A8H7Y570_PSICU</name>
<dbReference type="GO" id="GO:0001727">
    <property type="term" value="F:lipid kinase activity"/>
    <property type="evidence" value="ECO:0007669"/>
    <property type="project" value="TreeGrafter"/>
</dbReference>
<dbReference type="SUPFAM" id="SSF111331">
    <property type="entry name" value="NAD kinase/diacylglycerol kinase-like"/>
    <property type="match status" value="1"/>
</dbReference>
<proteinExistence type="predicted"/>
<dbReference type="Gene3D" id="3.40.50.10330">
    <property type="entry name" value="Probable inorganic polyphosphate/atp-NAD kinase, domain 1"/>
    <property type="match status" value="1"/>
</dbReference>
<dbReference type="SMART" id="SM00046">
    <property type="entry name" value="DAGKc"/>
    <property type="match status" value="1"/>
</dbReference>
<dbReference type="GO" id="GO:0016020">
    <property type="term" value="C:membrane"/>
    <property type="evidence" value="ECO:0007669"/>
    <property type="project" value="TreeGrafter"/>
</dbReference>
<comment type="caution">
    <text evidence="2">The sequence shown here is derived from an EMBL/GenBank/DDBJ whole genome shotgun (WGS) entry which is preliminary data.</text>
</comment>
<dbReference type="GO" id="GO:0016773">
    <property type="term" value="F:phosphotransferase activity, alcohol group as acceptor"/>
    <property type="evidence" value="ECO:0007669"/>
    <property type="project" value="UniProtKB-ARBA"/>
</dbReference>
<dbReference type="InterPro" id="IPR055916">
    <property type="entry name" value="DUF7493"/>
</dbReference>
<dbReference type="Pfam" id="PF24321">
    <property type="entry name" value="DUF7493"/>
    <property type="match status" value="1"/>
</dbReference>
<dbReference type="Gene3D" id="3.10.129.10">
    <property type="entry name" value="Hotdog Thioesterase"/>
    <property type="match status" value="1"/>
</dbReference>
<dbReference type="EMBL" id="JAFIQS010000003">
    <property type="protein sequence ID" value="KAG5171661.1"/>
    <property type="molecule type" value="Genomic_DNA"/>
</dbReference>
<dbReference type="PANTHER" id="PTHR12358">
    <property type="entry name" value="SPHINGOSINE KINASE"/>
    <property type="match status" value="1"/>
</dbReference>
<dbReference type="Pfam" id="PF00781">
    <property type="entry name" value="DAGK_cat"/>
    <property type="match status" value="1"/>
</dbReference>
<accession>A0A8H7Y570</accession>
<gene>
    <name evidence="2" type="ORF">JR316_003748</name>
</gene>
<protein>
    <recommendedName>
        <fullName evidence="1">DAGKc domain-containing protein</fullName>
    </recommendedName>
</protein>
<dbReference type="InterPro" id="IPR001206">
    <property type="entry name" value="Diacylglycerol_kinase_cat_dom"/>
</dbReference>
<dbReference type="GO" id="GO:0005737">
    <property type="term" value="C:cytoplasm"/>
    <property type="evidence" value="ECO:0007669"/>
    <property type="project" value="TreeGrafter"/>
</dbReference>
<evidence type="ECO:0000259" key="1">
    <source>
        <dbReference type="PROSITE" id="PS50146"/>
    </source>
</evidence>
<dbReference type="InterPro" id="IPR050187">
    <property type="entry name" value="Lipid_Phosphate_FormReg"/>
</dbReference>
<dbReference type="InterPro" id="IPR029069">
    <property type="entry name" value="HotDog_dom_sf"/>
</dbReference>
<dbReference type="GO" id="GO:0046512">
    <property type="term" value="P:sphingosine biosynthetic process"/>
    <property type="evidence" value="ECO:0007669"/>
    <property type="project" value="TreeGrafter"/>
</dbReference>
<sequence length="759" mass="84803">MPHTTLTIQNTPIIRTTLSFNNTHLSLQSSNKAKQASHHRHDIPHRSVLKASFDSSSKTVCVAYVDKKKKRHKLVILEGAVREEEASFAGEWTESVMKLAYEDFGVKRSRKLMIFVNPFGGTGKGATIFATKIEPLLKTAGCVLEVLYTTHRGQARDVSSKLSLDFDAVLTVSGDGLIHEVLNGFSEHSNPRGAFAIPICPIPTGSGNGLSLNLLGYEDGFDVVAAALNAVKGKPMNVDLFSFTQGERRSISFMSQAMGLMADLDIGTEHLRWMGDSRFLYGFLRGIIAFKPCPVQLSYRLVESDKNKMAEFAHSKRAETTTISSSESQVSELESKVEGAMPTLKYLPDDEDGWTTFDKPVLYVYAGKGPYVGRDFMAFPVSLPNDGLIDVAAMIKSTRGDMIASMDGAPEGVGYWLPNIHYAKVHAYRIKPLHPKGCLAVDGEAFPFEPFQVEVHQAVKLDAVERQGLDDWKASPPRQTFVDGLNVEHLSDLYITLPTRDGSKRPYEAPELGDPLPYGHHLAFFHARRSEEQLRKDGTDEDISPPAPFTKRMWAGGKILWKNDNPLLVGKRTMGVSTVAGAEEKGFDKGKPMVFITQKIEFTQEGQRVPSVVEERAHVYFHAEIFSNRKKVFDRAVNDIPTTVDFSFEYTPTPITLFRYSALMFNAHHIHLDKEYCEKEEGYPERVVHGPLTAQMLLETVNIHFPDLKFQKFEYRATNPLFVNRKLTINGKWVDKSNILVWCSDMNGIVGMTGKVLTQ</sequence>
<dbReference type="PROSITE" id="PS50146">
    <property type="entry name" value="DAGK"/>
    <property type="match status" value="1"/>
</dbReference>
<evidence type="ECO:0000313" key="2">
    <source>
        <dbReference type="EMBL" id="KAG5171661.1"/>
    </source>
</evidence>